<evidence type="ECO:0008006" key="3">
    <source>
        <dbReference type="Google" id="ProtNLM"/>
    </source>
</evidence>
<accession>A0ABT1G5V1</accession>
<proteinExistence type="predicted"/>
<comment type="caution">
    <text evidence="1">The sequence shown here is derived from an EMBL/GenBank/DDBJ whole genome shotgun (WGS) entry which is preliminary data.</text>
</comment>
<keyword evidence="2" id="KW-1185">Reference proteome</keyword>
<organism evidence="1 2">
    <name type="scientific">Natronospira proteinivora</name>
    <dbReference type="NCBI Taxonomy" id="1807133"/>
    <lineage>
        <taxon>Bacteria</taxon>
        <taxon>Pseudomonadati</taxon>
        <taxon>Pseudomonadota</taxon>
        <taxon>Gammaproteobacteria</taxon>
        <taxon>Natronospirales</taxon>
        <taxon>Natronospiraceae</taxon>
        <taxon>Natronospira</taxon>
    </lineage>
</organism>
<name>A0ABT1G5V1_9GAMM</name>
<sequence>MSDSVELTLYSREGCGLCDEMLSELHKRYGSRVRVRVVNIAEDRSLVARYGERIPVLVHEGEELCFGRLNPDRLAPLLLRS</sequence>
<evidence type="ECO:0000313" key="2">
    <source>
        <dbReference type="Proteomes" id="UP001523550"/>
    </source>
</evidence>
<gene>
    <name evidence="1" type="ORF">J2T60_000638</name>
</gene>
<dbReference type="PANTHER" id="PTHR33558">
    <property type="entry name" value="GLUTAREDOXIN-LIKE PROTEIN C5ORF63 HOMOLOG"/>
    <property type="match status" value="1"/>
</dbReference>
<dbReference type="Pfam" id="PF05768">
    <property type="entry name" value="Glrx-like"/>
    <property type="match status" value="1"/>
</dbReference>
<dbReference type="Gene3D" id="3.40.30.10">
    <property type="entry name" value="Glutaredoxin"/>
    <property type="match status" value="1"/>
</dbReference>
<dbReference type="InterPro" id="IPR008554">
    <property type="entry name" value="Glutaredoxin-like"/>
</dbReference>
<dbReference type="SUPFAM" id="SSF52833">
    <property type="entry name" value="Thioredoxin-like"/>
    <property type="match status" value="1"/>
</dbReference>
<dbReference type="RefSeq" id="WP_253445345.1">
    <property type="nucleotide sequence ID" value="NZ_JALJYF010000001.1"/>
</dbReference>
<dbReference type="InterPro" id="IPR036249">
    <property type="entry name" value="Thioredoxin-like_sf"/>
</dbReference>
<dbReference type="PANTHER" id="PTHR33558:SF1">
    <property type="entry name" value="GLUTAREDOXIN-LIKE PROTEIN C5ORF63 HOMOLOG"/>
    <property type="match status" value="1"/>
</dbReference>
<reference evidence="1 2" key="1">
    <citation type="submission" date="2022-03" db="EMBL/GenBank/DDBJ databases">
        <title>Genomic Encyclopedia of Type Strains, Phase III (KMG-III): the genomes of soil and plant-associated and newly described type strains.</title>
        <authorList>
            <person name="Whitman W."/>
        </authorList>
    </citation>
    <scope>NUCLEOTIDE SEQUENCE [LARGE SCALE GENOMIC DNA]</scope>
    <source>
        <strain evidence="1 2">BSker1</strain>
    </source>
</reference>
<dbReference type="InterPro" id="IPR052565">
    <property type="entry name" value="Glutaredoxin-like_YDR286C"/>
</dbReference>
<dbReference type="Proteomes" id="UP001523550">
    <property type="component" value="Unassembled WGS sequence"/>
</dbReference>
<dbReference type="EMBL" id="JALJYF010000001">
    <property type="protein sequence ID" value="MCP1726673.1"/>
    <property type="molecule type" value="Genomic_DNA"/>
</dbReference>
<protein>
    <recommendedName>
        <fullName evidence="3">Glutaredoxin family protein</fullName>
    </recommendedName>
</protein>
<evidence type="ECO:0000313" key="1">
    <source>
        <dbReference type="EMBL" id="MCP1726673.1"/>
    </source>
</evidence>